<dbReference type="Pfam" id="PF14317">
    <property type="entry name" value="YcxB"/>
    <property type="match status" value="1"/>
</dbReference>
<dbReference type="EMBL" id="JAPMLD010000001">
    <property type="protein sequence ID" value="MDW4823024.1"/>
    <property type="molecule type" value="Genomic_DNA"/>
</dbReference>
<reference evidence="3" key="2">
    <citation type="submission" date="2022-11" db="EMBL/GenBank/DDBJ databases">
        <title>Prophages regulate Shewanella fidelis motility and biofilm formation: implications for gut colonization dynamics in Ciona robusta.</title>
        <authorList>
            <person name="Natarajan O."/>
            <person name="Gibboney S.L."/>
            <person name="Young M.N."/>
            <person name="Lim S.J."/>
            <person name="Pluta N."/>
            <person name="Atkinson C.G.F."/>
            <person name="Leigh B.A."/>
            <person name="Liberti A."/>
            <person name="Kees E."/>
            <person name="Breitbart M."/>
            <person name="Gralnick J."/>
            <person name="Dishaw L.J."/>
        </authorList>
    </citation>
    <scope>NUCLEOTIDE SEQUENCE</scope>
    <source>
        <strain evidence="3">3313</strain>
    </source>
</reference>
<evidence type="ECO:0000259" key="2">
    <source>
        <dbReference type="Pfam" id="PF14317"/>
    </source>
</evidence>
<feature type="transmembrane region" description="Helical" evidence="1">
    <location>
        <begin position="34"/>
        <end position="50"/>
    </location>
</feature>
<dbReference type="RefSeq" id="WP_310655307.1">
    <property type="nucleotide sequence ID" value="NZ_JAPMLA010000002.1"/>
</dbReference>
<organism evidence="3 5">
    <name type="scientific">Shewanella fidelis</name>
    <dbReference type="NCBI Taxonomy" id="173509"/>
    <lineage>
        <taxon>Bacteria</taxon>
        <taxon>Pseudomonadati</taxon>
        <taxon>Pseudomonadota</taxon>
        <taxon>Gammaproteobacteria</taxon>
        <taxon>Alteromonadales</taxon>
        <taxon>Shewanellaceae</taxon>
        <taxon>Shewanella</taxon>
    </lineage>
</organism>
<reference evidence="4 6" key="1">
    <citation type="journal article" date="2022" name="bioRxiv">
        <title>Prophages regulate Shewanella fidelis 3313 motility and biofilm formation: implications for gut colonization dynamics in Ciona robusta.</title>
        <authorList>
            <person name="Natarajan O."/>
            <person name="Gibboney S.L."/>
            <person name="Young M.N."/>
            <person name="Lim S.J."/>
            <person name="Pluta N."/>
            <person name="Atkinson C.G."/>
            <person name="Leigh B.A."/>
            <person name="Liberti A."/>
            <person name="Kees E.D."/>
            <person name="Breitbart M."/>
            <person name="Gralnick J.A."/>
            <person name="Dishaw L.J."/>
        </authorList>
    </citation>
    <scope>NUCLEOTIDE SEQUENCE [LARGE SCALE GENOMIC DNA]</scope>
    <source>
        <strain evidence="4 6">JG4066</strain>
    </source>
</reference>
<comment type="caution">
    <text evidence="3">The sequence shown here is derived from an EMBL/GenBank/DDBJ whole genome shotgun (WGS) entry which is preliminary data.</text>
</comment>
<keyword evidence="1" id="KW-0472">Membrane</keyword>
<name>A0AAW8NP56_9GAMM</name>
<dbReference type="InterPro" id="IPR025588">
    <property type="entry name" value="YcxB-like_C"/>
</dbReference>
<gene>
    <name evidence="3" type="ORF">OS133_15075</name>
    <name evidence="4" type="ORF">OS134_02935</name>
</gene>
<keyword evidence="1" id="KW-0812">Transmembrane</keyword>
<evidence type="ECO:0000313" key="3">
    <source>
        <dbReference type="EMBL" id="MDR8524942.1"/>
    </source>
</evidence>
<dbReference type="EMBL" id="JAPMLE010000001">
    <property type="protein sequence ID" value="MDR8524942.1"/>
    <property type="molecule type" value="Genomic_DNA"/>
</dbReference>
<evidence type="ECO:0000313" key="4">
    <source>
        <dbReference type="EMBL" id="MDW4823024.1"/>
    </source>
</evidence>
<proteinExistence type="predicted"/>
<dbReference type="Proteomes" id="UP001259340">
    <property type="component" value="Unassembled WGS sequence"/>
</dbReference>
<evidence type="ECO:0000256" key="1">
    <source>
        <dbReference type="SAM" id="Phobius"/>
    </source>
</evidence>
<sequence>MNQEYSYTTQYTLDKSHFSECFDESAVVDNSIKAYRKAIIFAVVGTALMLTNINGYASWFLIALSALEALSVKFRKPWWLMRQMISKAANNEVTLTINESGISNDSFYVQGTILWDDIIEFTETKQGFLLKQAKGVSYLSKRSLDETAIQFVKDKAASKALN</sequence>
<keyword evidence="1" id="KW-1133">Transmembrane helix</keyword>
<evidence type="ECO:0000313" key="5">
    <source>
        <dbReference type="Proteomes" id="UP001259340"/>
    </source>
</evidence>
<accession>A0AAW8NP56</accession>
<dbReference type="Proteomes" id="UP001271263">
    <property type="component" value="Unassembled WGS sequence"/>
</dbReference>
<protein>
    <submittedName>
        <fullName evidence="3">YcxB family protein</fullName>
    </submittedName>
</protein>
<feature type="domain" description="YcxB-like C-terminal" evidence="2">
    <location>
        <begin position="97"/>
        <end position="154"/>
    </location>
</feature>
<keyword evidence="6" id="KW-1185">Reference proteome</keyword>
<dbReference type="AlphaFoldDB" id="A0AAW8NP56"/>
<evidence type="ECO:0000313" key="6">
    <source>
        <dbReference type="Proteomes" id="UP001271263"/>
    </source>
</evidence>